<dbReference type="RefSeq" id="WP_263540661.1">
    <property type="nucleotide sequence ID" value="NZ_JAOVZO020000020.1"/>
</dbReference>
<dbReference type="EMBL" id="JAOVZO020000020">
    <property type="protein sequence ID" value="MDC8015472.1"/>
    <property type="molecule type" value="Genomic_DNA"/>
</dbReference>
<name>A0A9X3YNB9_9GAMM</name>
<keyword evidence="3" id="KW-1185">Reference proteome</keyword>
<accession>A0A9X3YNB9</accession>
<dbReference type="AlphaFoldDB" id="A0A9X3YNB9"/>
<comment type="caution">
    <text evidence="2">The sequence shown here is derived from an EMBL/GenBank/DDBJ whole genome shotgun (WGS) entry which is preliminary data.</text>
</comment>
<reference evidence="2" key="1">
    <citation type="submission" date="2023-02" db="EMBL/GenBank/DDBJ databases">
        <title>Tahibacter soli sp. nov. isolated from soil.</title>
        <authorList>
            <person name="Baek J.H."/>
            <person name="Lee J.K."/>
            <person name="Choi D.G."/>
            <person name="Jeon C.O."/>
        </authorList>
    </citation>
    <scope>NUCLEOTIDE SEQUENCE</scope>
    <source>
        <strain evidence="2">BL</strain>
    </source>
</reference>
<evidence type="ECO:0000256" key="1">
    <source>
        <dbReference type="SAM" id="SignalP"/>
    </source>
</evidence>
<protein>
    <recommendedName>
        <fullName evidence="4">Tissue inhibitor of metalloproteinase</fullName>
    </recommendedName>
</protein>
<evidence type="ECO:0008006" key="4">
    <source>
        <dbReference type="Google" id="ProtNLM"/>
    </source>
</evidence>
<keyword evidence="1" id="KW-0732">Signal</keyword>
<dbReference type="Proteomes" id="UP001139971">
    <property type="component" value="Unassembled WGS sequence"/>
</dbReference>
<gene>
    <name evidence="2" type="ORF">OD750_023345</name>
</gene>
<evidence type="ECO:0000313" key="3">
    <source>
        <dbReference type="Proteomes" id="UP001139971"/>
    </source>
</evidence>
<feature type="chain" id="PRO_5040818821" description="Tissue inhibitor of metalloproteinase" evidence="1">
    <location>
        <begin position="28"/>
        <end position="127"/>
    </location>
</feature>
<proteinExistence type="predicted"/>
<organism evidence="2 3">
    <name type="scientific">Tahibacter soli</name>
    <dbReference type="NCBI Taxonomy" id="2983605"/>
    <lineage>
        <taxon>Bacteria</taxon>
        <taxon>Pseudomonadati</taxon>
        <taxon>Pseudomonadota</taxon>
        <taxon>Gammaproteobacteria</taxon>
        <taxon>Lysobacterales</taxon>
        <taxon>Rhodanobacteraceae</taxon>
        <taxon>Tahibacter</taxon>
    </lineage>
</organism>
<feature type="signal peptide" evidence="1">
    <location>
        <begin position="1"/>
        <end position="27"/>
    </location>
</feature>
<evidence type="ECO:0000313" key="2">
    <source>
        <dbReference type="EMBL" id="MDC8015472.1"/>
    </source>
</evidence>
<sequence>MTNWVKSVIPTAIVALGAIFSAPPSYAGTLCEKGQIRAISSDYNRTQLTVSTGGTTETLSKQRILKLYGTVIWQATSSDRWLEKYTLLKLAYATGSYIYVWSNDDNCQGFQDEFRVIICQTKEDCTE</sequence>